<dbReference type="PANTHER" id="PTHR43320">
    <property type="entry name" value="SUGAR KINASE"/>
    <property type="match status" value="1"/>
</dbReference>
<dbReference type="Gene3D" id="3.40.1190.20">
    <property type="match status" value="1"/>
</dbReference>
<evidence type="ECO:0000259" key="4">
    <source>
        <dbReference type="Pfam" id="PF00294"/>
    </source>
</evidence>
<gene>
    <name evidence="5" type="ORF">RAK27_10190</name>
</gene>
<reference evidence="5" key="1">
    <citation type="submission" date="2023-08" db="EMBL/GenBank/DDBJ databases">
        <title>Genomic characterization of piscicolin 126 produced by Carnobacterium maltaromaticum CM22 strain isolated from salmon (Salmo salar).</title>
        <authorList>
            <person name="Gonzalez-Gragera E."/>
            <person name="Garcia-Lopez J.D."/>
            <person name="Teso-Perez C."/>
            <person name="Gimenez-Hernandez I."/>
            <person name="Peralta-Sanchez J.M."/>
            <person name="Valdivia E."/>
            <person name="Montalban-Lopez M."/>
            <person name="Martin-Platero A.M."/>
            <person name="Banos A."/>
            <person name="Martinez-Bueno M."/>
        </authorList>
    </citation>
    <scope>NUCLEOTIDE SEQUENCE</scope>
    <source>
        <strain evidence="5">CM22</strain>
    </source>
</reference>
<feature type="domain" description="Carbohydrate kinase PfkB" evidence="4">
    <location>
        <begin position="3"/>
        <end position="316"/>
    </location>
</feature>
<evidence type="ECO:0000313" key="6">
    <source>
        <dbReference type="Proteomes" id="UP001290462"/>
    </source>
</evidence>
<comment type="similarity">
    <text evidence="1">Belongs to the carbohydrate kinase PfkB family.</text>
</comment>
<accession>A0AAW9JZV7</accession>
<dbReference type="PANTHER" id="PTHR43320:SF2">
    <property type="entry name" value="2-DEHYDRO-3-DEOXYGLUCONOKINASE_2-DEHYDRO-3-DEOXYGALACTONOKINASE"/>
    <property type="match status" value="1"/>
</dbReference>
<dbReference type="Pfam" id="PF00294">
    <property type="entry name" value="PfkB"/>
    <property type="match status" value="1"/>
</dbReference>
<comment type="caution">
    <text evidence="5">The sequence shown here is derived from an EMBL/GenBank/DDBJ whole genome shotgun (WGS) entry which is preliminary data.</text>
</comment>
<name>A0AAW9JZV7_CARML</name>
<organism evidence="5 6">
    <name type="scientific">Carnobacterium maltaromaticum</name>
    <name type="common">Carnobacterium piscicola</name>
    <dbReference type="NCBI Taxonomy" id="2751"/>
    <lineage>
        <taxon>Bacteria</taxon>
        <taxon>Bacillati</taxon>
        <taxon>Bacillota</taxon>
        <taxon>Bacilli</taxon>
        <taxon>Lactobacillales</taxon>
        <taxon>Carnobacteriaceae</taxon>
        <taxon>Carnobacterium</taxon>
    </lineage>
</organism>
<dbReference type="EMBL" id="JAVBVO010000003">
    <property type="protein sequence ID" value="MDZ5759026.1"/>
    <property type="molecule type" value="Genomic_DNA"/>
</dbReference>
<dbReference type="InterPro" id="IPR029056">
    <property type="entry name" value="Ribokinase-like"/>
</dbReference>
<keyword evidence="2" id="KW-0808">Transferase</keyword>
<dbReference type="InterPro" id="IPR011611">
    <property type="entry name" value="PfkB_dom"/>
</dbReference>
<evidence type="ECO:0000256" key="3">
    <source>
        <dbReference type="ARBA" id="ARBA00022777"/>
    </source>
</evidence>
<proteinExistence type="inferred from homology"/>
<evidence type="ECO:0000256" key="2">
    <source>
        <dbReference type="ARBA" id="ARBA00022679"/>
    </source>
</evidence>
<dbReference type="AlphaFoldDB" id="A0AAW9JZV7"/>
<sequence length="337" mass="37345">MNILAFGEVMMRLTPPHYKLIEQTDTVDLSFTGSGVNLLSSLAHFGYETTLLTTLPANQVGRAAAGSLRKLGIRDYLIGYQGNHIGLYFLEMGYGNRPAEVTYLNRLASSFGESTIVDYDLDKALNHAEIVHICGIALMLSEGTREVAFALAEKAHQLGKKVCFDFNYRPSLNEANGHEWVKAQFERILPHCDLVIGGIRDLVELLDLPDAVATATEIERLEEVSLRFIEKYEIRDFAGTIREKEGKNLGIRGFLRRNEQFSVSSVFDLAIYDRIGTGDAYGAGIITGLIEEWDSQKTVTFATSNAVLTHTTFGDSPLVRKEIVEGFSQGILGDVIR</sequence>
<evidence type="ECO:0000256" key="1">
    <source>
        <dbReference type="ARBA" id="ARBA00010688"/>
    </source>
</evidence>
<evidence type="ECO:0000313" key="5">
    <source>
        <dbReference type="EMBL" id="MDZ5759026.1"/>
    </source>
</evidence>
<dbReference type="Proteomes" id="UP001290462">
    <property type="component" value="Unassembled WGS sequence"/>
</dbReference>
<dbReference type="InterPro" id="IPR052700">
    <property type="entry name" value="Carb_kinase_PfkB-like"/>
</dbReference>
<dbReference type="RefSeq" id="WP_322809014.1">
    <property type="nucleotide sequence ID" value="NZ_JAVBVO010000003.1"/>
</dbReference>
<dbReference type="GO" id="GO:0016301">
    <property type="term" value="F:kinase activity"/>
    <property type="evidence" value="ECO:0007669"/>
    <property type="project" value="UniProtKB-KW"/>
</dbReference>
<protein>
    <submittedName>
        <fullName evidence="5">Sugar kinase</fullName>
    </submittedName>
</protein>
<keyword evidence="3 5" id="KW-0418">Kinase</keyword>
<dbReference type="SUPFAM" id="SSF53613">
    <property type="entry name" value="Ribokinase-like"/>
    <property type="match status" value="1"/>
</dbReference>
<dbReference type="CDD" id="cd01166">
    <property type="entry name" value="KdgK"/>
    <property type="match status" value="1"/>
</dbReference>